<evidence type="ECO:0000256" key="5">
    <source>
        <dbReference type="ARBA" id="ARBA00023004"/>
    </source>
</evidence>
<dbReference type="AlphaFoldDB" id="A0A1G4QI95"/>
<evidence type="ECO:0000313" key="10">
    <source>
        <dbReference type="Proteomes" id="UP000198889"/>
    </source>
</evidence>
<dbReference type="SUPFAM" id="SSF46626">
    <property type="entry name" value="Cytochrome c"/>
    <property type="match status" value="1"/>
</dbReference>
<dbReference type="PANTHER" id="PTHR33751">
    <property type="entry name" value="CBB3-TYPE CYTOCHROME C OXIDASE SUBUNIT FIXP"/>
    <property type="match status" value="1"/>
</dbReference>
<name>A0A1G4QI95_9HYPH</name>
<dbReference type="PANTHER" id="PTHR33751:SF9">
    <property type="entry name" value="CYTOCHROME C4"/>
    <property type="match status" value="1"/>
</dbReference>
<keyword evidence="10" id="KW-1185">Reference proteome</keyword>
<dbReference type="InterPro" id="IPR050597">
    <property type="entry name" value="Cytochrome_c_Oxidase_Subunit"/>
</dbReference>
<keyword evidence="2 6" id="KW-0349">Heme</keyword>
<evidence type="ECO:0000256" key="4">
    <source>
        <dbReference type="ARBA" id="ARBA00022982"/>
    </source>
</evidence>
<dbReference type="GO" id="GO:0009055">
    <property type="term" value="F:electron transfer activity"/>
    <property type="evidence" value="ECO:0007669"/>
    <property type="project" value="InterPro"/>
</dbReference>
<evidence type="ECO:0000256" key="7">
    <source>
        <dbReference type="SAM" id="SignalP"/>
    </source>
</evidence>
<dbReference type="InterPro" id="IPR036909">
    <property type="entry name" value="Cyt_c-like_dom_sf"/>
</dbReference>
<accession>A0A1G4QI95</accession>
<dbReference type="Gene3D" id="1.10.760.10">
    <property type="entry name" value="Cytochrome c-like domain"/>
    <property type="match status" value="1"/>
</dbReference>
<gene>
    <name evidence="9" type="ORF">SAMN05660859_1225</name>
</gene>
<dbReference type="Proteomes" id="UP000198889">
    <property type="component" value="Unassembled WGS sequence"/>
</dbReference>
<evidence type="ECO:0000256" key="6">
    <source>
        <dbReference type="PROSITE-ProRule" id="PRU00433"/>
    </source>
</evidence>
<keyword evidence="3 6" id="KW-0479">Metal-binding</keyword>
<reference evidence="10" key="1">
    <citation type="submission" date="2016-10" db="EMBL/GenBank/DDBJ databases">
        <authorList>
            <person name="Varghese N."/>
            <person name="Submissions S."/>
        </authorList>
    </citation>
    <scope>NUCLEOTIDE SEQUENCE [LARGE SCALE GENOMIC DNA]</scope>
    <source>
        <strain evidence="10">CGMCC 1.1761</strain>
    </source>
</reference>
<keyword evidence="7" id="KW-0732">Signal</keyword>
<evidence type="ECO:0000313" key="9">
    <source>
        <dbReference type="EMBL" id="SCW44141.1"/>
    </source>
</evidence>
<dbReference type="PROSITE" id="PS51007">
    <property type="entry name" value="CYTC"/>
    <property type="match status" value="1"/>
</dbReference>
<evidence type="ECO:0000256" key="1">
    <source>
        <dbReference type="ARBA" id="ARBA00022448"/>
    </source>
</evidence>
<proteinExistence type="predicted"/>
<feature type="domain" description="Cytochrome c" evidence="8">
    <location>
        <begin position="1"/>
        <end position="95"/>
    </location>
</feature>
<dbReference type="GO" id="GO:0020037">
    <property type="term" value="F:heme binding"/>
    <property type="evidence" value="ECO:0007669"/>
    <property type="project" value="InterPro"/>
</dbReference>
<evidence type="ECO:0000256" key="3">
    <source>
        <dbReference type="ARBA" id="ARBA00022723"/>
    </source>
</evidence>
<keyword evidence="5 6" id="KW-0408">Iron</keyword>
<sequence length="101" mass="10432">MRLFHLMLPALALLISVAPADAAPPRGAASCTGCHPRTATSGPVPSLNGQPAEQIVAAMDAFRSGERRSTVMARIAKGFTDEETRAIAAYFANGGNAPAQP</sequence>
<dbReference type="RefSeq" id="WP_091436914.1">
    <property type="nucleotide sequence ID" value="NZ_FMTP01000001.1"/>
</dbReference>
<dbReference type="STRING" id="177413.SAMN05660859_1225"/>
<organism evidence="9 10">
    <name type="scientific">Ancylobacter rudongensis</name>
    <dbReference type="NCBI Taxonomy" id="177413"/>
    <lineage>
        <taxon>Bacteria</taxon>
        <taxon>Pseudomonadati</taxon>
        <taxon>Pseudomonadota</taxon>
        <taxon>Alphaproteobacteria</taxon>
        <taxon>Hyphomicrobiales</taxon>
        <taxon>Xanthobacteraceae</taxon>
        <taxon>Ancylobacter</taxon>
    </lineage>
</organism>
<evidence type="ECO:0000256" key="2">
    <source>
        <dbReference type="ARBA" id="ARBA00022617"/>
    </source>
</evidence>
<dbReference type="GO" id="GO:0046872">
    <property type="term" value="F:metal ion binding"/>
    <property type="evidence" value="ECO:0007669"/>
    <property type="project" value="UniProtKB-KW"/>
</dbReference>
<dbReference type="InterPro" id="IPR009056">
    <property type="entry name" value="Cyt_c-like_dom"/>
</dbReference>
<keyword evidence="4" id="KW-0249">Electron transport</keyword>
<dbReference type="EMBL" id="FMTP01000001">
    <property type="protein sequence ID" value="SCW44141.1"/>
    <property type="molecule type" value="Genomic_DNA"/>
</dbReference>
<protein>
    <submittedName>
        <fullName evidence="9">Cytochrome c553</fullName>
    </submittedName>
</protein>
<feature type="signal peptide" evidence="7">
    <location>
        <begin position="1"/>
        <end position="22"/>
    </location>
</feature>
<keyword evidence="1" id="KW-0813">Transport</keyword>
<feature type="chain" id="PRO_5011585157" evidence="7">
    <location>
        <begin position="23"/>
        <end position="101"/>
    </location>
</feature>
<evidence type="ECO:0000259" key="8">
    <source>
        <dbReference type="PROSITE" id="PS51007"/>
    </source>
</evidence>